<feature type="active site" description="Proton donor" evidence="4">
    <location>
        <position position="53"/>
    </location>
</feature>
<dbReference type="InterPro" id="IPR018170">
    <property type="entry name" value="Aldo/ket_reductase_CS"/>
</dbReference>
<evidence type="ECO:0000313" key="8">
    <source>
        <dbReference type="EMBL" id="SCJ67905.1"/>
    </source>
</evidence>
<feature type="domain" description="NADP-dependent oxidoreductase" evidence="7">
    <location>
        <begin position="28"/>
        <end position="260"/>
    </location>
</feature>
<dbReference type="EC" id="1.-.-.-" evidence="8"/>
<evidence type="ECO:0000259" key="7">
    <source>
        <dbReference type="Pfam" id="PF00248"/>
    </source>
</evidence>
<dbReference type="CDD" id="cd19071">
    <property type="entry name" value="AKR_AKR1-5-like"/>
    <property type="match status" value="1"/>
</dbReference>
<dbReference type="PIRSF" id="PIRSF000097">
    <property type="entry name" value="AKR"/>
    <property type="match status" value="1"/>
</dbReference>
<feature type="site" description="Lowers pKa of active site Tyr" evidence="6">
    <location>
        <position position="78"/>
    </location>
</feature>
<dbReference type="PROSITE" id="PS00063">
    <property type="entry name" value="ALDOKETO_REDUCTASE_3"/>
    <property type="match status" value="1"/>
</dbReference>
<evidence type="ECO:0000256" key="1">
    <source>
        <dbReference type="ARBA" id="ARBA00007905"/>
    </source>
</evidence>
<proteinExistence type="inferred from homology"/>
<dbReference type="FunFam" id="3.20.20.100:FF:000002">
    <property type="entry name" value="2,5-diketo-D-gluconic acid reductase A"/>
    <property type="match status" value="1"/>
</dbReference>
<dbReference type="GO" id="GO:0016616">
    <property type="term" value="F:oxidoreductase activity, acting on the CH-OH group of donors, NAD or NADP as acceptor"/>
    <property type="evidence" value="ECO:0007669"/>
    <property type="project" value="UniProtKB-ARBA"/>
</dbReference>
<dbReference type="InterPro" id="IPR023210">
    <property type="entry name" value="NADP_OxRdtase_dom"/>
</dbReference>
<feature type="binding site" evidence="5">
    <location>
        <position position="109"/>
    </location>
    <ligand>
        <name>substrate</name>
    </ligand>
</feature>
<evidence type="ECO:0000256" key="6">
    <source>
        <dbReference type="PIRSR" id="PIRSR000097-3"/>
    </source>
</evidence>
<protein>
    <submittedName>
        <fullName evidence="8">Uncharacterized oxidoreductase MSMEG_2408</fullName>
        <ecNumber evidence="8">1.-.-.-</ecNumber>
    </submittedName>
</protein>
<name>A0A1C6IFC2_9FIRM</name>
<dbReference type="Gene3D" id="3.20.20.100">
    <property type="entry name" value="NADP-dependent oxidoreductase domain"/>
    <property type="match status" value="1"/>
</dbReference>
<dbReference type="InterPro" id="IPR036812">
    <property type="entry name" value="NAD(P)_OxRdtase_dom_sf"/>
</dbReference>
<dbReference type="PRINTS" id="PR00069">
    <property type="entry name" value="ALDKETRDTASE"/>
</dbReference>
<dbReference type="InterPro" id="IPR020471">
    <property type="entry name" value="AKR"/>
</dbReference>
<evidence type="ECO:0000256" key="4">
    <source>
        <dbReference type="PIRSR" id="PIRSR000097-1"/>
    </source>
</evidence>
<comment type="similarity">
    <text evidence="1">Belongs to the aldo/keto reductase family.</text>
</comment>
<evidence type="ECO:0000256" key="5">
    <source>
        <dbReference type="PIRSR" id="PIRSR000097-2"/>
    </source>
</evidence>
<accession>A0A1C6IFC2</accession>
<reference evidence="8" key="1">
    <citation type="submission" date="2015-09" db="EMBL/GenBank/DDBJ databases">
        <authorList>
            <consortium name="Pathogen Informatics"/>
        </authorList>
    </citation>
    <scope>NUCLEOTIDE SEQUENCE</scope>
    <source>
        <strain evidence="8">2789STDY5834896</strain>
    </source>
</reference>
<sequence>MIHAVGEKIDLPGGQQMSGFGLGCYKAQGEELVQAIRWAVQTGYRMFDTATRYLNEDQVGRGIRSCGLVREQVCVVSKLWPTSFERPQEGLRYSLRQLDIGYIDGYLLHWPGTDREARFRAWETVLEAVEHGQVRFAGVSNFLPEQIEELIEKFGVVPAVNQVELHPWYPQRETQAYCRQRGIALTAWGPIFRGHIDEVPLMQQLAERYHKSPVQVTLRWHLQKGLVVIPKSTNRERIAENAALFDFALSETDMAAIDALACDRHFGGDPRQYDGSDFLLPVQ</sequence>
<keyword evidence="2" id="KW-0521">NADP</keyword>
<keyword evidence="3 8" id="KW-0560">Oxidoreductase</keyword>
<evidence type="ECO:0000256" key="2">
    <source>
        <dbReference type="ARBA" id="ARBA00022857"/>
    </source>
</evidence>
<dbReference type="AlphaFoldDB" id="A0A1C6IFC2"/>
<gene>
    <name evidence="8" type="ORF">SAMEA3545359_01391</name>
</gene>
<dbReference type="SUPFAM" id="SSF51430">
    <property type="entry name" value="NAD(P)-linked oxidoreductase"/>
    <property type="match status" value="1"/>
</dbReference>
<dbReference type="PANTHER" id="PTHR43827:SF3">
    <property type="entry name" value="NADP-DEPENDENT OXIDOREDUCTASE DOMAIN-CONTAINING PROTEIN"/>
    <property type="match status" value="1"/>
</dbReference>
<evidence type="ECO:0000256" key="3">
    <source>
        <dbReference type="ARBA" id="ARBA00023002"/>
    </source>
</evidence>
<dbReference type="EMBL" id="FMHG01000001">
    <property type="protein sequence ID" value="SCJ67905.1"/>
    <property type="molecule type" value="Genomic_DNA"/>
</dbReference>
<dbReference type="PANTHER" id="PTHR43827">
    <property type="entry name" value="2,5-DIKETO-D-GLUCONIC ACID REDUCTASE"/>
    <property type="match status" value="1"/>
</dbReference>
<dbReference type="Pfam" id="PF00248">
    <property type="entry name" value="Aldo_ket_red"/>
    <property type="match status" value="1"/>
</dbReference>
<organism evidence="8">
    <name type="scientific">uncultured Anaerotruncus sp</name>
    <dbReference type="NCBI Taxonomy" id="905011"/>
    <lineage>
        <taxon>Bacteria</taxon>
        <taxon>Bacillati</taxon>
        <taxon>Bacillota</taxon>
        <taxon>Clostridia</taxon>
        <taxon>Eubacteriales</taxon>
        <taxon>Oscillospiraceae</taxon>
        <taxon>Anaerotruncus</taxon>
        <taxon>environmental samples</taxon>
    </lineage>
</organism>